<dbReference type="GO" id="GO:0016747">
    <property type="term" value="F:acyltransferase activity, transferring groups other than amino-acyl groups"/>
    <property type="evidence" value="ECO:0007669"/>
    <property type="project" value="InterPro"/>
</dbReference>
<keyword evidence="1" id="KW-0808">Transferase</keyword>
<dbReference type="PANTHER" id="PTHR43877:SF2">
    <property type="entry name" value="AMINOALKYLPHOSPHONATE N-ACETYLTRANSFERASE-RELATED"/>
    <property type="match status" value="1"/>
</dbReference>
<dbReference type="Proteomes" id="UP000754644">
    <property type="component" value="Unassembled WGS sequence"/>
</dbReference>
<dbReference type="SUPFAM" id="SSF55729">
    <property type="entry name" value="Acyl-CoA N-acyltransferases (Nat)"/>
    <property type="match status" value="1"/>
</dbReference>
<dbReference type="Gene3D" id="1.10.10.10">
    <property type="entry name" value="Winged helix-like DNA-binding domain superfamily/Winged helix DNA-binding domain"/>
    <property type="match status" value="1"/>
</dbReference>
<dbReference type="SUPFAM" id="SSF46785">
    <property type="entry name" value="Winged helix' DNA-binding domain"/>
    <property type="match status" value="1"/>
</dbReference>
<dbReference type="CDD" id="cd04301">
    <property type="entry name" value="NAT_SF"/>
    <property type="match status" value="1"/>
</dbReference>
<dbReference type="InterPro" id="IPR050832">
    <property type="entry name" value="Bact_Acetyltransf"/>
</dbReference>
<dbReference type="SMART" id="SM00347">
    <property type="entry name" value="HTH_MARR"/>
    <property type="match status" value="1"/>
</dbReference>
<dbReference type="InterPro" id="IPR036388">
    <property type="entry name" value="WH-like_DNA-bd_sf"/>
</dbReference>
<sequence length="349" mass="39304">MDLMKDLGSLGLGSRLKRLSDKIMQDGIRVYRESGVDFEPRWFPLYQYLDRFGPSPVMDIARGLGISHPAVNQVAGQMVQARLIAMYRDARDKRRRLLALTSEGRALKPVLTSLWSSISVAVNGVLDESQVAFLQDLDAIEMALDRQGLYARLQLTDAVTADHARLDRPRPDRLRPDRSRPDRSPPELVIEGFQPVLADAFRRINEEWITEYFKLEPADQKALGDPHRSILEAGGDILFVRDTRTAEILGTCALIKHNKGLAELAKMGVAKQARGRGAGLLLVEAIIRRASELGFQRLFLETNSRLEPALKIYRQVGFQQCEPPRPSDYERSNVYMELALTNSLNSIKP</sequence>
<evidence type="ECO:0000256" key="3">
    <source>
        <dbReference type="SAM" id="MobiDB-lite"/>
    </source>
</evidence>
<dbReference type="InterPro" id="IPR036390">
    <property type="entry name" value="WH_DNA-bd_sf"/>
</dbReference>
<evidence type="ECO:0000256" key="1">
    <source>
        <dbReference type="ARBA" id="ARBA00022679"/>
    </source>
</evidence>
<organism evidence="5 6">
    <name type="scientific">SAR86 cluster bacterium</name>
    <dbReference type="NCBI Taxonomy" id="2030880"/>
    <lineage>
        <taxon>Bacteria</taxon>
        <taxon>Pseudomonadati</taxon>
        <taxon>Pseudomonadota</taxon>
        <taxon>Gammaproteobacteria</taxon>
        <taxon>SAR86 cluster</taxon>
    </lineage>
</organism>
<accession>A0A972W1P7</accession>
<protein>
    <submittedName>
        <fullName evidence="5">Bifunctional helix-turn-helix transcriptional regulator/GNAT family N-acetyltransferase</fullName>
    </submittedName>
</protein>
<dbReference type="InterPro" id="IPR016181">
    <property type="entry name" value="Acyl_CoA_acyltransferase"/>
</dbReference>
<comment type="caution">
    <text evidence="5">The sequence shown here is derived from an EMBL/GenBank/DDBJ whole genome shotgun (WGS) entry which is preliminary data.</text>
</comment>
<evidence type="ECO:0000313" key="6">
    <source>
        <dbReference type="Proteomes" id="UP000754644"/>
    </source>
</evidence>
<dbReference type="InterPro" id="IPR000835">
    <property type="entry name" value="HTH_MarR-typ"/>
</dbReference>
<gene>
    <name evidence="5" type="ORF">HQ497_13345</name>
</gene>
<feature type="domain" description="N-acetyltransferase" evidence="4">
    <location>
        <begin position="199"/>
        <end position="341"/>
    </location>
</feature>
<dbReference type="Gene3D" id="3.40.630.30">
    <property type="match status" value="1"/>
</dbReference>
<dbReference type="Pfam" id="PF12802">
    <property type="entry name" value="MarR_2"/>
    <property type="match status" value="1"/>
</dbReference>
<evidence type="ECO:0000259" key="4">
    <source>
        <dbReference type="PROSITE" id="PS51186"/>
    </source>
</evidence>
<evidence type="ECO:0000256" key="2">
    <source>
        <dbReference type="ARBA" id="ARBA00023315"/>
    </source>
</evidence>
<feature type="region of interest" description="Disordered" evidence="3">
    <location>
        <begin position="164"/>
        <end position="186"/>
    </location>
</feature>
<keyword evidence="2" id="KW-0012">Acyltransferase</keyword>
<dbReference type="AlphaFoldDB" id="A0A972W1P7"/>
<dbReference type="GO" id="GO:0003700">
    <property type="term" value="F:DNA-binding transcription factor activity"/>
    <property type="evidence" value="ECO:0007669"/>
    <property type="project" value="InterPro"/>
</dbReference>
<feature type="compositionally biased region" description="Basic and acidic residues" evidence="3">
    <location>
        <begin position="164"/>
        <end position="185"/>
    </location>
</feature>
<evidence type="ECO:0000313" key="5">
    <source>
        <dbReference type="EMBL" id="NQV66340.1"/>
    </source>
</evidence>
<dbReference type="InterPro" id="IPR000182">
    <property type="entry name" value="GNAT_dom"/>
</dbReference>
<dbReference type="Pfam" id="PF00583">
    <property type="entry name" value="Acetyltransf_1"/>
    <property type="match status" value="1"/>
</dbReference>
<name>A0A972W1P7_9GAMM</name>
<dbReference type="PANTHER" id="PTHR43877">
    <property type="entry name" value="AMINOALKYLPHOSPHONATE N-ACETYLTRANSFERASE-RELATED-RELATED"/>
    <property type="match status" value="1"/>
</dbReference>
<proteinExistence type="predicted"/>
<dbReference type="EMBL" id="JABMOJ010000501">
    <property type="protein sequence ID" value="NQV66340.1"/>
    <property type="molecule type" value="Genomic_DNA"/>
</dbReference>
<dbReference type="PROSITE" id="PS51186">
    <property type="entry name" value="GNAT"/>
    <property type="match status" value="1"/>
</dbReference>
<reference evidence="5" key="1">
    <citation type="submission" date="2020-05" db="EMBL/GenBank/DDBJ databases">
        <title>Sulfur intermediates as new biogeochemical hubs in an aquatic model microbial ecosystem.</title>
        <authorList>
            <person name="Vigneron A."/>
        </authorList>
    </citation>
    <scope>NUCLEOTIDE SEQUENCE</scope>
    <source>
        <strain evidence="5">Bin.250</strain>
    </source>
</reference>